<accession>A0A5B8FG10</accession>
<dbReference type="CDD" id="cd02042">
    <property type="entry name" value="ParAB_family"/>
    <property type="match status" value="1"/>
</dbReference>
<evidence type="ECO:0000313" key="2">
    <source>
        <dbReference type="EMBL" id="QDL90557.1"/>
    </source>
</evidence>
<dbReference type="PIRSF" id="PIRSF009320">
    <property type="entry name" value="Nuc_binding_HP_1000"/>
    <property type="match status" value="1"/>
</dbReference>
<gene>
    <name evidence="2" type="ORF">FDP22_01395</name>
</gene>
<dbReference type="Pfam" id="PF01656">
    <property type="entry name" value="CbiA"/>
    <property type="match status" value="1"/>
</dbReference>
<reference evidence="2 3" key="1">
    <citation type="submission" date="2019-06" db="EMBL/GenBank/DDBJ databases">
        <title>Genome sequence of Rhodobacteraceae bacterium D4M1.</title>
        <authorList>
            <person name="Cao J."/>
        </authorList>
    </citation>
    <scope>NUCLEOTIDE SEQUENCE [LARGE SCALE GENOMIC DNA]</scope>
    <source>
        <strain evidence="2 3">D4M1</strain>
    </source>
</reference>
<dbReference type="AlphaFoldDB" id="A0A5B8FG10"/>
<dbReference type="EMBL" id="CP040818">
    <property type="protein sequence ID" value="QDL90557.1"/>
    <property type="molecule type" value="Genomic_DNA"/>
</dbReference>
<dbReference type="InterPro" id="IPR002586">
    <property type="entry name" value="CobQ/CobB/MinD/ParA_Nub-bd_dom"/>
</dbReference>
<name>A0A5B8FG10_9RHOB</name>
<dbReference type="SUPFAM" id="SSF52540">
    <property type="entry name" value="P-loop containing nucleoside triphosphate hydrolases"/>
    <property type="match status" value="1"/>
</dbReference>
<dbReference type="RefSeq" id="WP_138578817.1">
    <property type="nucleotide sequence ID" value="NZ_CP040818.1"/>
</dbReference>
<dbReference type="Gene3D" id="3.40.50.300">
    <property type="entry name" value="P-loop containing nucleotide triphosphate hydrolases"/>
    <property type="match status" value="1"/>
</dbReference>
<dbReference type="OrthoDB" id="9804460at2"/>
<protein>
    <submittedName>
        <fullName evidence="2">ParA family protein</fullName>
    </submittedName>
</protein>
<dbReference type="InterPro" id="IPR050678">
    <property type="entry name" value="DNA_Partitioning_ATPase"/>
</dbReference>
<dbReference type="Proteomes" id="UP000305888">
    <property type="component" value="Chromosome"/>
</dbReference>
<dbReference type="InterPro" id="IPR027417">
    <property type="entry name" value="P-loop_NTPase"/>
</dbReference>
<feature type="domain" description="CobQ/CobB/MinD/ParA nucleotide binding" evidence="1">
    <location>
        <begin position="7"/>
        <end position="181"/>
    </location>
</feature>
<dbReference type="PANTHER" id="PTHR13696">
    <property type="entry name" value="P-LOOP CONTAINING NUCLEOSIDE TRIPHOSPHATE HYDROLASE"/>
    <property type="match status" value="1"/>
</dbReference>
<evidence type="ECO:0000259" key="1">
    <source>
        <dbReference type="Pfam" id="PF01656"/>
    </source>
</evidence>
<dbReference type="KEGG" id="ppru:FDP22_01395"/>
<proteinExistence type="predicted"/>
<organism evidence="2 3">
    <name type="scientific">Paroceanicella profunda</name>
    <dbReference type="NCBI Taxonomy" id="2579971"/>
    <lineage>
        <taxon>Bacteria</taxon>
        <taxon>Pseudomonadati</taxon>
        <taxon>Pseudomonadota</taxon>
        <taxon>Alphaproteobacteria</taxon>
        <taxon>Rhodobacterales</taxon>
        <taxon>Paracoccaceae</taxon>
        <taxon>Paroceanicella</taxon>
    </lineage>
</organism>
<dbReference type="PANTHER" id="PTHR13696:SF96">
    <property type="entry name" value="COBQ_COBB_MIND_PARA NUCLEOTIDE BINDING DOMAIN-CONTAINING PROTEIN"/>
    <property type="match status" value="1"/>
</dbReference>
<keyword evidence="3" id="KW-1185">Reference proteome</keyword>
<evidence type="ECO:0000313" key="3">
    <source>
        <dbReference type="Proteomes" id="UP000305888"/>
    </source>
</evidence>
<sequence length="211" mass="21819">MATTLLFTQAKGGAGKTMLLTQLAALWLGQGRRVGIVDLDPQRSASGWAAMRAAAPDARPLAVLIESADWRASSDLREAQGKADLVLVDTAGHAEALRLTVMSGADAAIVPCQPSMSDVWATASTLTAMRDGKLPFTVVLNRMPPRGRTAEAAIAALEEAGAPLAEARVGSRSAFADAFMQGAGATEIAARSRAAQEIRALGGEIGRLVGL</sequence>